<protein>
    <submittedName>
        <fullName evidence="2">GCN5-related N-acetyltransferase</fullName>
    </submittedName>
</protein>
<dbReference type="CDD" id="cd04301">
    <property type="entry name" value="NAT_SF"/>
    <property type="match status" value="1"/>
</dbReference>
<dbReference type="PANTHER" id="PTHR43233:SF1">
    <property type="entry name" value="FAMILY N-ACETYLTRANSFERASE, PUTATIVE (AFU_ORTHOLOGUE AFUA_6G03350)-RELATED"/>
    <property type="match status" value="1"/>
</dbReference>
<evidence type="ECO:0000313" key="3">
    <source>
        <dbReference type="Proteomes" id="UP000029868"/>
    </source>
</evidence>
<sequence>MTDNIKGHQQDKLQKHSQKEITNQEQRFLVSDDKASLQLNVIHGYLTSCYWSRGISRGLVTTAISNSMCFGLYFNDRQIGFARVITDKAAFAYLADVFVLPKYSNRGLGTALIDFIMQHSDLQGLRRFMLCTLDAHELYKKFAFRAIDSPQSMMQINKPGLYLTE</sequence>
<organism evidence="2 3">
    <name type="scientific">Colwellia psychrerythraea</name>
    <name type="common">Vibrio psychroerythus</name>
    <dbReference type="NCBI Taxonomy" id="28229"/>
    <lineage>
        <taxon>Bacteria</taxon>
        <taxon>Pseudomonadati</taxon>
        <taxon>Pseudomonadota</taxon>
        <taxon>Gammaproteobacteria</taxon>
        <taxon>Alteromonadales</taxon>
        <taxon>Colwelliaceae</taxon>
        <taxon>Colwellia</taxon>
    </lineage>
</organism>
<dbReference type="PATRIC" id="fig|28229.3.peg.1735"/>
<accession>A0A099KVW2</accession>
<dbReference type="OrthoDB" id="3216107at2"/>
<evidence type="ECO:0000313" key="2">
    <source>
        <dbReference type="EMBL" id="KGJ94884.1"/>
    </source>
</evidence>
<comment type="caution">
    <text evidence="2">The sequence shown here is derived from an EMBL/GenBank/DDBJ whole genome shotgun (WGS) entry which is preliminary data.</text>
</comment>
<reference evidence="2 3" key="1">
    <citation type="submission" date="2014-08" db="EMBL/GenBank/DDBJ databases">
        <title>Genomic and Phenotypic Diversity of Colwellia psychrerythraea strains from Disparate Marine Basins.</title>
        <authorList>
            <person name="Techtmann S.M."/>
            <person name="Stelling S.C."/>
            <person name="Utturkar S.M."/>
            <person name="Alshibli N."/>
            <person name="Harris A."/>
            <person name="Brown S.D."/>
            <person name="Hazen T.C."/>
        </authorList>
    </citation>
    <scope>NUCLEOTIDE SEQUENCE [LARGE SCALE GENOMIC DNA]</scope>
    <source>
        <strain evidence="2 3">GAB14E</strain>
    </source>
</reference>
<dbReference type="GO" id="GO:0016747">
    <property type="term" value="F:acyltransferase activity, transferring groups other than amino-acyl groups"/>
    <property type="evidence" value="ECO:0007669"/>
    <property type="project" value="InterPro"/>
</dbReference>
<feature type="domain" description="N-acetyltransferase" evidence="1">
    <location>
        <begin position="28"/>
        <end position="165"/>
    </location>
</feature>
<gene>
    <name evidence="2" type="ORF">GAB14E_2118</name>
</gene>
<dbReference type="Proteomes" id="UP000029868">
    <property type="component" value="Unassembled WGS sequence"/>
</dbReference>
<dbReference type="SUPFAM" id="SSF55729">
    <property type="entry name" value="Acyl-CoA N-acyltransferases (Nat)"/>
    <property type="match status" value="1"/>
</dbReference>
<dbReference type="InterPro" id="IPR000182">
    <property type="entry name" value="GNAT_dom"/>
</dbReference>
<dbReference type="Pfam" id="PF00583">
    <property type="entry name" value="Acetyltransf_1"/>
    <property type="match status" value="1"/>
</dbReference>
<keyword evidence="2" id="KW-0808">Transferase</keyword>
<dbReference type="RefSeq" id="WP_081967775.1">
    <property type="nucleotide sequence ID" value="NZ_JQEC01000016.1"/>
</dbReference>
<proteinExistence type="predicted"/>
<evidence type="ECO:0000259" key="1">
    <source>
        <dbReference type="PROSITE" id="PS51186"/>
    </source>
</evidence>
<dbReference type="Gene3D" id="3.40.630.30">
    <property type="match status" value="1"/>
</dbReference>
<dbReference type="PROSITE" id="PS51186">
    <property type="entry name" value="GNAT"/>
    <property type="match status" value="1"/>
</dbReference>
<dbReference type="EMBL" id="JQEC01000016">
    <property type="protein sequence ID" value="KGJ94884.1"/>
    <property type="molecule type" value="Genomic_DNA"/>
</dbReference>
<dbReference type="InterPro" id="IPR016181">
    <property type="entry name" value="Acyl_CoA_acyltransferase"/>
</dbReference>
<dbReference type="AlphaFoldDB" id="A0A099KVW2"/>
<name>A0A099KVW2_COLPS</name>
<dbReference type="InterPro" id="IPR053144">
    <property type="entry name" value="Acetyltransferase_Butenolide"/>
</dbReference>
<dbReference type="PANTHER" id="PTHR43233">
    <property type="entry name" value="FAMILY N-ACETYLTRANSFERASE, PUTATIVE (AFU_ORTHOLOGUE AFUA_6G03350)-RELATED"/>
    <property type="match status" value="1"/>
</dbReference>